<evidence type="ECO:0000259" key="1">
    <source>
        <dbReference type="Pfam" id="PF24390"/>
    </source>
</evidence>
<accession>A0ABR7AN30</accession>
<name>A0ABR7AN30_9SPHN</name>
<evidence type="ECO:0000313" key="3">
    <source>
        <dbReference type="EMBL" id="MBC3941866.1"/>
    </source>
</evidence>
<protein>
    <submittedName>
        <fullName evidence="3">Uncharacterized protein</fullName>
    </submittedName>
</protein>
<dbReference type="RefSeq" id="WP_187503585.1">
    <property type="nucleotide sequence ID" value="NZ_CP162536.1"/>
</dbReference>
<keyword evidence="4" id="KW-1185">Reference proteome</keyword>
<feature type="domain" description="PRTase-CE" evidence="1">
    <location>
        <begin position="12"/>
        <end position="274"/>
    </location>
</feature>
<dbReference type="EMBL" id="JACONT010000017">
    <property type="protein sequence ID" value="MBC3941866.1"/>
    <property type="molecule type" value="Genomic_DNA"/>
</dbReference>
<organism evidence="3 4">
    <name type="scientific">Sphingomonas albertensis</name>
    <dbReference type="NCBI Taxonomy" id="2762591"/>
    <lineage>
        <taxon>Bacteria</taxon>
        <taxon>Pseudomonadati</taxon>
        <taxon>Pseudomonadota</taxon>
        <taxon>Alphaproteobacteria</taxon>
        <taxon>Sphingomonadales</taxon>
        <taxon>Sphingomonadaceae</taxon>
        <taxon>Sphingomonas</taxon>
    </lineage>
</organism>
<dbReference type="InterPro" id="IPR056920">
    <property type="entry name" value="PRTase-CE"/>
</dbReference>
<evidence type="ECO:0000259" key="2">
    <source>
        <dbReference type="Pfam" id="PF24409"/>
    </source>
</evidence>
<feature type="domain" description="PRTase associated wHTH" evidence="2">
    <location>
        <begin position="322"/>
        <end position="406"/>
    </location>
</feature>
<dbReference type="Pfam" id="PF24390">
    <property type="entry name" value="PRTase-CE"/>
    <property type="match status" value="1"/>
</dbReference>
<gene>
    <name evidence="3" type="ORF">H8S47_09245</name>
</gene>
<sequence length="408" mass="45048">MPKLSGSAFASAWLDKFDEVERVTATLLIDEIMLVRRDELHRGLVGLLDTVAAGRSDHARPLALFAERAVVKTGEEIDPFFPGGDRGRATGAGVPAIAPDDPQVGSEGTVANLITSYSRLHGGSVLSHPGPDAMRKEKVGPIVIVTDFIGSGKRVTEMLEAFARVATLQSWRSYDYVSFHVVAYSGTIEGIATVRASRLRPRVHVVTGCPTIHDVFDGAELVQVSDLCRRYPGRQRYPLGFNNGGALIAFAHGVPNNAPYILHSTKGGWQPLFRERSTLGADYDFPVDAAEQLMERAAALLRIKAARDRLDRPVGERWIRTMLVLAAIEKGPSSAQAISALSRVSLKRVDEITGYLVIARWASQRGRRFSLTDLGRRELLRLRRRRSREPVLPTNSKPFYYPTQLRSR</sequence>
<dbReference type="Pfam" id="PF24409">
    <property type="entry name" value="wHTH-PRTase_assc"/>
    <property type="match status" value="1"/>
</dbReference>
<dbReference type="InterPro" id="IPR057055">
    <property type="entry name" value="wHTH-PRTase_assoc"/>
</dbReference>
<dbReference type="Proteomes" id="UP000597613">
    <property type="component" value="Unassembled WGS sequence"/>
</dbReference>
<comment type="caution">
    <text evidence="3">The sequence shown here is derived from an EMBL/GenBank/DDBJ whole genome shotgun (WGS) entry which is preliminary data.</text>
</comment>
<reference evidence="3 4" key="1">
    <citation type="submission" date="2020-08" db="EMBL/GenBank/DDBJ databases">
        <title>Putative novel bacterial strains isolated from necrotic wheat leaf tissues caused by Xanthomonas translucens.</title>
        <authorList>
            <person name="Tambong J.T."/>
        </authorList>
    </citation>
    <scope>NUCLEOTIDE SEQUENCE [LARGE SCALE GENOMIC DNA]</scope>
    <source>
        <strain evidence="4">DOAB 1063</strain>
    </source>
</reference>
<evidence type="ECO:0000313" key="4">
    <source>
        <dbReference type="Proteomes" id="UP000597613"/>
    </source>
</evidence>
<proteinExistence type="predicted"/>